<dbReference type="InterPro" id="IPR035965">
    <property type="entry name" value="PAS-like_dom_sf"/>
</dbReference>
<keyword evidence="17" id="KW-0418">Kinase</keyword>
<dbReference type="InterPro" id="IPR013655">
    <property type="entry name" value="PAS_fold_3"/>
</dbReference>
<organism evidence="36 37">
    <name type="scientific">Rhizopus azygosporus</name>
    <name type="common">Rhizopus microsporus var. azygosporus</name>
    <dbReference type="NCBI Taxonomy" id="86630"/>
    <lineage>
        <taxon>Eukaryota</taxon>
        <taxon>Fungi</taxon>
        <taxon>Fungi incertae sedis</taxon>
        <taxon>Mucoromycota</taxon>
        <taxon>Mucoromycotina</taxon>
        <taxon>Mucoromycetes</taxon>
        <taxon>Mucorales</taxon>
        <taxon>Mucorineae</taxon>
        <taxon>Rhizopodaceae</taxon>
        <taxon>Rhizopus</taxon>
    </lineage>
</organism>
<evidence type="ECO:0000256" key="18">
    <source>
        <dbReference type="ARBA" id="ARBA00022840"/>
    </source>
</evidence>
<feature type="region of interest" description="Disordered" evidence="29">
    <location>
        <begin position="499"/>
        <end position="585"/>
    </location>
</feature>
<dbReference type="PROSITE" id="PS51379">
    <property type="entry name" value="4FE4S_FER_2"/>
    <property type="match status" value="1"/>
</dbReference>
<dbReference type="OrthoDB" id="303614at2759"/>
<dbReference type="FunFam" id="3.30.565.10:FF:000010">
    <property type="entry name" value="Sensor histidine kinase RcsC"/>
    <property type="match status" value="1"/>
</dbReference>
<evidence type="ECO:0000256" key="7">
    <source>
        <dbReference type="ARBA" id="ARBA00016766"/>
    </source>
</evidence>
<evidence type="ECO:0000256" key="13">
    <source>
        <dbReference type="ARBA" id="ARBA00022679"/>
    </source>
</evidence>
<evidence type="ECO:0000259" key="30">
    <source>
        <dbReference type="PROSITE" id="PS50109"/>
    </source>
</evidence>
<dbReference type="GO" id="GO:1900745">
    <property type="term" value="P:positive regulation of p38MAPK cascade"/>
    <property type="evidence" value="ECO:0007669"/>
    <property type="project" value="UniProtKB-ARBA"/>
</dbReference>
<evidence type="ECO:0000259" key="33">
    <source>
        <dbReference type="PROSITE" id="PS50113"/>
    </source>
</evidence>
<dbReference type="PANTHER" id="PTHR45339">
    <property type="entry name" value="HYBRID SIGNAL TRANSDUCTION HISTIDINE KINASE J"/>
    <property type="match status" value="1"/>
</dbReference>
<name>A0A367K4L0_RHIAZ</name>
<comment type="function">
    <text evidence="26">Involved in the control of the SAPK-dependent transcriptional response to peroxide stress. Regulates sty1 activity.</text>
</comment>
<dbReference type="SUPFAM" id="SSF55785">
    <property type="entry name" value="PYP-like sensor domain (PAS domain)"/>
    <property type="match status" value="2"/>
</dbReference>
<dbReference type="PROSITE" id="PS50110">
    <property type="entry name" value="RESPONSE_REGULATORY"/>
    <property type="match status" value="1"/>
</dbReference>
<comment type="similarity">
    <text evidence="5 28">Belongs to the succinate dehydrogenase/fumarate reductase iron-sulfur protein family.</text>
</comment>
<evidence type="ECO:0000256" key="12">
    <source>
        <dbReference type="ARBA" id="ARBA00022553"/>
    </source>
</evidence>
<keyword evidence="12 27" id="KW-0597">Phosphoprotein</keyword>
<evidence type="ECO:0000256" key="20">
    <source>
        <dbReference type="ARBA" id="ARBA00023002"/>
    </source>
</evidence>
<dbReference type="Gene3D" id="1.10.287.130">
    <property type="match status" value="1"/>
</dbReference>
<comment type="cofactor">
    <cofactor evidence="28">
        <name>[3Fe-4S] cluster</name>
        <dbReference type="ChEBI" id="CHEBI:21137"/>
    </cofactor>
    <text evidence="28">Binds 1 [3Fe-4S] cluster.</text>
</comment>
<comment type="subunit">
    <text evidence="6">Component of complex II composed of four subunits: a flavoprotein (FP), an iron-sulfur protein (IP), and a cytochrome b composed of a large and a small subunit.</text>
</comment>
<dbReference type="GO" id="GO:0008177">
    <property type="term" value="F:succinate dehydrogenase (quinone) activity"/>
    <property type="evidence" value="ECO:0007669"/>
    <property type="project" value="UniProtKB-EC"/>
</dbReference>
<evidence type="ECO:0000256" key="15">
    <source>
        <dbReference type="ARBA" id="ARBA00022723"/>
    </source>
</evidence>
<evidence type="ECO:0000256" key="26">
    <source>
        <dbReference type="ARBA" id="ARBA00054109"/>
    </source>
</evidence>
<dbReference type="InterPro" id="IPR003661">
    <property type="entry name" value="HisK_dim/P_dom"/>
</dbReference>
<dbReference type="PROSITE" id="PS50112">
    <property type="entry name" value="PAS"/>
    <property type="match status" value="2"/>
</dbReference>
<dbReference type="InterPro" id="IPR004358">
    <property type="entry name" value="Sig_transdc_His_kin-like_C"/>
</dbReference>
<dbReference type="GO" id="GO:0051539">
    <property type="term" value="F:4 iron, 4 sulfur cluster binding"/>
    <property type="evidence" value="ECO:0007669"/>
    <property type="project" value="UniProtKB-KW"/>
</dbReference>
<dbReference type="GO" id="GO:0005524">
    <property type="term" value="F:ATP binding"/>
    <property type="evidence" value="ECO:0007669"/>
    <property type="project" value="UniProtKB-KW"/>
</dbReference>
<dbReference type="UniPathway" id="UPA00223">
    <property type="reaction ID" value="UER01006"/>
</dbReference>
<dbReference type="InterPro" id="IPR017900">
    <property type="entry name" value="4Fe4S_Fe_S_CS"/>
</dbReference>
<dbReference type="Gene3D" id="3.10.20.30">
    <property type="match status" value="1"/>
</dbReference>
<sequence>MKAPEILLHQNIMHSTSFHATRVALSIPQDSNDPYSGPWGLKAVYNKTGSISQESESGTTESSTEDNKDDETAFDYFLHSHRVHETGPHHVPWCFERLQPFESEPEPLINNPSVQKILKRNTVVVLSREYRRKSPSSTRKKYGNDECNIDLFKKALLDQKGEKGSPYPATRRRSAWSLPVITTPCLSHKDEILVDGSSCVDVDDDNMTSNSMASSSTFLQDYDEYEQQQPSPWSQSPAPSPAIMDSEVNPFFQSPPDIDDDAFNPVSPEACYDKSSVPFPPPISNVHSIVHVPLFHPLDVIQSQVPSAKHHMNPSPIGILSFLAPIVPYPQVLLASLTSLAPFIAASLTNALQNYHMKKQSEIYRRYSSNDGNPQSADSNELPRRSSTTSTNREDDEEDEDDDDDEQSLIDLANVTPTLEKRPDHLGSMSNFTRSSLETVTEQKLTPMNEVPMNMELDDKKVLSPSSAAVIEGWGAISPTTGLPISASIPPHTLCSDKSCIKHHSSSSNKPFRERTPPCLSSNTVTDGAAASNNNTPSTDEEDRIISKTDTDYLSSSVEVKHAKRPSHHSKRARRRGRSKRHKKHAYRYYEDDGFHYHSSKNTKESLDKFFVAPKSSLLRLIIDGIPIHVFTCSPISGQVTWVNNRMLQYTGDSLKDHLGPRWLSHMHPDDQPECRKAWEVAFEQGNGFAGEYRLRRFDGVYRCFLWRIVPLRDMKGKIIHWFGTCTDVHDQHLAKESNIRQMEIESNERKYRLLAEAIPQIVFTFSPGAGLTYTNGKWNSYSGKSFDQTMGLGFMSCVHPEDRAKLQLPDLPTLQQSKAGIMWQTEIRLLSYKEEYRWFLVKCVSVDELDTGDVRWFGTCTDINDHKLLEQKLKEAHDAAQRSTESKTRFLSNMSHEIRTPLIGITGMLNFLLDTELTAEQTDYVHTIQQSAESLLVVINDILDLSKVEAGMMKLEWEPFSLVTMIEDANELMSTLAIQKNLELSFWIDDDIPDVIVGDRVRLRQVLLNLIGNAIKFTTEGEVYTKCAVDKWNREENELILLFEVIDTGTGFDADDESVMFKPFSQVDSSSTRKHGGSGLGLVISRQLIELHGGKMSCKSEKGKGSVFYFTVKFKIPTSKTRPQPHTPSNETNYDPFFRTHGYGNASMLKHHQENDDSPVTFINTKQLANDDSSRFIPSPMAHSKKHSQLSESPVSNPAEILQDVLMSKTSAMQLKPPPIRNPIAAAAAAAAANSSSKPITEAIMKASPSKQELMTPAIKPDKASSELRIPTIGTGSSLNSPKNVVILPPRTPTIASPLRALIVSQWKLSGQSMMKHVSSILSSIVSRPDGSKDHHYQIDMVYSQIEAMEKLTDPSTPPYDYIMINLASEQQILLLTKAIRGSLNQQQANALVVTTPIQRSQITESAKGREDEVIPKKCGFVFKPLKRSKLQWYFGVRQQNEMKQSNSNTTTSDTSTTLTITSNISTPDTPYKRAATQKEIFKRMNDDVGSKGYKVLLVEDNLVNQKVLTRYLTRVGLSVDIAVHGQECIDLFLKHPKSHYDLILCDLFMPVKDGYETTKEIREWEKQHLKKDEEPIPIIALSANVMSDVADKCLQCGFSTYISKPVNFAVLSDVIRTSNPAAIANPSPPPYEPHKKTPKYKSFEVYRWNPDRPTEKPILKTFKVDLNACGPMVLDALIKIKNEQDSTLTFRRSCREGICGSCAMNIGGINTLACIARIDPDISKPLKIYPLPHMNIIKDLVPDLTHFYKQYKSIEPYLKQRTSPPPDRENLQSIEDRDKLNGLYECILCACCSTSCPSYWWNQEEYLGPAVLLHSYRWMVDSRDQYGKERRERLQDKMSLYRCHTILNCSKTCPKGLQPGKAIQRIKMLMATE</sequence>
<evidence type="ECO:0000256" key="4">
    <source>
        <dbReference type="ARBA" id="ARBA00004788"/>
    </source>
</evidence>
<dbReference type="SMART" id="SM00387">
    <property type="entry name" value="HATPase_c"/>
    <property type="match status" value="1"/>
</dbReference>
<dbReference type="GO" id="GO:0051538">
    <property type="term" value="F:3 iron, 4 sulfur cluster binding"/>
    <property type="evidence" value="ECO:0007669"/>
    <property type="project" value="UniProtKB-KW"/>
</dbReference>
<dbReference type="GO" id="GO:0046872">
    <property type="term" value="F:metal ion binding"/>
    <property type="evidence" value="ECO:0007669"/>
    <property type="project" value="UniProtKB-KW"/>
</dbReference>
<dbReference type="PRINTS" id="PR00344">
    <property type="entry name" value="BCTRLSENSOR"/>
</dbReference>
<evidence type="ECO:0000256" key="9">
    <source>
        <dbReference type="ARBA" id="ARBA00022485"/>
    </source>
</evidence>
<dbReference type="SUPFAM" id="SSF55874">
    <property type="entry name" value="ATPase domain of HSP90 chaperone/DNA topoisomerase II/histidine kinase"/>
    <property type="match status" value="1"/>
</dbReference>
<evidence type="ECO:0000256" key="19">
    <source>
        <dbReference type="ARBA" id="ARBA00022982"/>
    </source>
</evidence>
<keyword evidence="28" id="KW-0496">Mitochondrion</keyword>
<keyword evidence="28" id="KW-0999">Mitochondrion inner membrane</keyword>
<evidence type="ECO:0000313" key="36">
    <source>
        <dbReference type="EMBL" id="RCH97075.1"/>
    </source>
</evidence>
<evidence type="ECO:0000256" key="14">
    <source>
        <dbReference type="ARBA" id="ARBA00022714"/>
    </source>
</evidence>
<dbReference type="PROSITE" id="PS50113">
    <property type="entry name" value="PAC"/>
    <property type="match status" value="1"/>
</dbReference>
<dbReference type="CDD" id="cd00130">
    <property type="entry name" value="PAS"/>
    <property type="match status" value="2"/>
</dbReference>
<dbReference type="SMART" id="SM00091">
    <property type="entry name" value="PAS"/>
    <property type="match status" value="2"/>
</dbReference>
<dbReference type="InterPro" id="IPR036097">
    <property type="entry name" value="HisK_dim/P_sf"/>
</dbReference>
<dbReference type="InterPro" id="IPR009051">
    <property type="entry name" value="Helical_ferredxn"/>
</dbReference>
<keyword evidence="18" id="KW-0067">ATP-binding</keyword>
<dbReference type="PANTHER" id="PTHR45339:SF3">
    <property type="entry name" value="HISTIDINE KINASE"/>
    <property type="match status" value="1"/>
</dbReference>
<feature type="domain" description="PAC" evidence="33">
    <location>
        <begin position="689"/>
        <end position="741"/>
    </location>
</feature>
<dbReference type="Pfam" id="PF00512">
    <property type="entry name" value="HisKA"/>
    <property type="match status" value="1"/>
</dbReference>
<evidence type="ECO:0000256" key="8">
    <source>
        <dbReference type="ARBA" id="ARBA00022448"/>
    </source>
</evidence>
<dbReference type="NCBIfam" id="TIGR00229">
    <property type="entry name" value="sensory_box"/>
    <property type="match status" value="2"/>
</dbReference>
<dbReference type="GO" id="GO:0051537">
    <property type="term" value="F:2 iron, 2 sulfur cluster binding"/>
    <property type="evidence" value="ECO:0007669"/>
    <property type="project" value="UniProtKB-KW"/>
</dbReference>
<evidence type="ECO:0000256" key="6">
    <source>
        <dbReference type="ARBA" id="ARBA00011421"/>
    </source>
</evidence>
<evidence type="ECO:0000256" key="5">
    <source>
        <dbReference type="ARBA" id="ARBA00009433"/>
    </source>
</evidence>
<dbReference type="Pfam" id="PF02518">
    <property type="entry name" value="HATPase_c"/>
    <property type="match status" value="1"/>
</dbReference>
<keyword evidence="9 28" id="KW-0004">4Fe-4S</keyword>
<keyword evidence="20" id="KW-0560">Oxidoreductase</keyword>
<feature type="compositionally biased region" description="Acidic residues" evidence="29">
    <location>
        <begin position="394"/>
        <end position="408"/>
    </location>
</feature>
<keyword evidence="22" id="KW-0902">Two-component regulatory system</keyword>
<feature type="modified residue" description="4-aspartylphosphate" evidence="27">
    <location>
        <position position="1548"/>
    </location>
</feature>
<evidence type="ECO:0000256" key="22">
    <source>
        <dbReference type="ARBA" id="ARBA00023012"/>
    </source>
</evidence>
<dbReference type="Pfam" id="PF00072">
    <property type="entry name" value="Response_reg"/>
    <property type="match status" value="1"/>
</dbReference>
<keyword evidence="23 28" id="KW-0411">Iron-sulfur</keyword>
<feature type="region of interest" description="Disordered" evidence="29">
    <location>
        <begin position="367"/>
        <end position="408"/>
    </location>
</feature>
<dbReference type="GO" id="GO:0009055">
    <property type="term" value="F:electron transfer activity"/>
    <property type="evidence" value="ECO:0007669"/>
    <property type="project" value="InterPro"/>
</dbReference>
<dbReference type="InterPro" id="IPR005467">
    <property type="entry name" value="His_kinase_dom"/>
</dbReference>
<dbReference type="FunFam" id="3.10.20.30:FF:000007">
    <property type="entry name" value="Succinate dehydrogenase [ubiquinone] iron-sulfur subunit, mitochondrial"/>
    <property type="match status" value="1"/>
</dbReference>
<evidence type="ECO:0000259" key="32">
    <source>
        <dbReference type="PROSITE" id="PS50112"/>
    </source>
</evidence>
<feature type="compositionally biased region" description="Polar residues" evidence="29">
    <location>
        <begin position="367"/>
        <end position="391"/>
    </location>
</feature>
<dbReference type="SMART" id="SM00388">
    <property type="entry name" value="HisKA"/>
    <property type="match status" value="1"/>
</dbReference>
<feature type="region of interest" description="Disordered" evidence="29">
    <location>
        <begin position="1445"/>
        <end position="1472"/>
    </location>
</feature>
<feature type="domain" description="PAS" evidence="32">
    <location>
        <begin position="748"/>
        <end position="808"/>
    </location>
</feature>
<dbReference type="Proteomes" id="UP000252139">
    <property type="component" value="Unassembled WGS sequence"/>
</dbReference>
<comment type="catalytic activity">
    <reaction evidence="25">
        <text>a quinone + succinate = fumarate + a quinol</text>
        <dbReference type="Rhea" id="RHEA:40523"/>
        <dbReference type="ChEBI" id="CHEBI:24646"/>
        <dbReference type="ChEBI" id="CHEBI:29806"/>
        <dbReference type="ChEBI" id="CHEBI:30031"/>
        <dbReference type="ChEBI" id="CHEBI:132124"/>
        <dbReference type="EC" id="1.3.5.1"/>
    </reaction>
</comment>
<evidence type="ECO:0000256" key="17">
    <source>
        <dbReference type="ARBA" id="ARBA00022777"/>
    </source>
</evidence>
<dbReference type="GO" id="GO:0005743">
    <property type="term" value="C:mitochondrial inner membrane"/>
    <property type="evidence" value="ECO:0007669"/>
    <property type="project" value="UniProtKB-SubCell"/>
</dbReference>
<dbReference type="GO" id="GO:0000155">
    <property type="term" value="F:phosphorelay sensor kinase activity"/>
    <property type="evidence" value="ECO:0007669"/>
    <property type="project" value="InterPro"/>
</dbReference>
<reference evidence="36 37" key="1">
    <citation type="journal article" date="2018" name="G3 (Bethesda)">
        <title>Phylogenetic and Phylogenomic Definition of Rhizopus Species.</title>
        <authorList>
            <person name="Gryganskyi A.P."/>
            <person name="Golan J."/>
            <person name="Dolatabadi S."/>
            <person name="Mondo S."/>
            <person name="Robb S."/>
            <person name="Idnurm A."/>
            <person name="Muszewska A."/>
            <person name="Steczkiewicz K."/>
            <person name="Masonjones S."/>
            <person name="Liao H.L."/>
            <person name="Gajdeczka M.T."/>
            <person name="Anike F."/>
            <person name="Vuek A."/>
            <person name="Anishchenko I.M."/>
            <person name="Voigt K."/>
            <person name="de Hoog G.S."/>
            <person name="Smith M.E."/>
            <person name="Heitman J."/>
            <person name="Vilgalys R."/>
            <person name="Stajich J.E."/>
        </authorList>
    </citation>
    <scope>NUCLEOTIDE SEQUENCE [LARGE SCALE GENOMIC DNA]</scope>
    <source>
        <strain evidence="36 37">CBS 357.93</strain>
    </source>
</reference>
<evidence type="ECO:0000313" key="37">
    <source>
        <dbReference type="Proteomes" id="UP000252139"/>
    </source>
</evidence>
<keyword evidence="28" id="KW-0472">Membrane</keyword>
<keyword evidence="16" id="KW-0547">Nucleotide-binding</keyword>
<keyword evidence="14 28" id="KW-0001">2Fe-2S</keyword>
<dbReference type="STRING" id="86630.A0A367K4L0"/>
<evidence type="ECO:0000256" key="24">
    <source>
        <dbReference type="ARBA" id="ARBA00023291"/>
    </source>
</evidence>
<keyword evidence="37" id="KW-1185">Reference proteome</keyword>
<dbReference type="InterPro" id="IPR036890">
    <property type="entry name" value="HATPase_C_sf"/>
</dbReference>
<evidence type="ECO:0000256" key="10">
    <source>
        <dbReference type="ARBA" id="ARBA00022490"/>
    </source>
</evidence>
<feature type="region of interest" description="Disordered" evidence="29">
    <location>
        <begin position="1177"/>
        <end position="1196"/>
    </location>
</feature>
<dbReference type="InterPro" id="IPR001610">
    <property type="entry name" value="PAC"/>
</dbReference>
<evidence type="ECO:0000256" key="25">
    <source>
        <dbReference type="ARBA" id="ARBA00049220"/>
    </source>
</evidence>
<dbReference type="SUPFAM" id="SSF52172">
    <property type="entry name" value="CheY-like"/>
    <property type="match status" value="1"/>
</dbReference>
<keyword evidence="19" id="KW-0249">Electron transport</keyword>
<gene>
    <name evidence="36" type="ORF">CU097_013175</name>
</gene>
<dbReference type="CDD" id="cd17546">
    <property type="entry name" value="REC_hyHK_CKI1_RcsC-like"/>
    <property type="match status" value="1"/>
</dbReference>
<dbReference type="InterPro" id="IPR006058">
    <property type="entry name" value="2Fe2S_fd_BS"/>
</dbReference>
<evidence type="ECO:0000259" key="35">
    <source>
        <dbReference type="PROSITE" id="PS51379"/>
    </source>
</evidence>
<keyword evidence="11" id="KW-0816">Tricarboxylic acid cycle</keyword>
<dbReference type="PROSITE" id="PS00197">
    <property type="entry name" value="2FE2S_FER_1"/>
    <property type="match status" value="1"/>
</dbReference>
<dbReference type="NCBIfam" id="NF004616">
    <property type="entry name" value="PRK05950.1"/>
    <property type="match status" value="1"/>
</dbReference>
<dbReference type="CDD" id="cd00207">
    <property type="entry name" value="fer2"/>
    <property type="match status" value="1"/>
</dbReference>
<dbReference type="FunFam" id="1.10.1060.10:FF:000001">
    <property type="entry name" value="Succinate dehydrogenase iron-sulfur subunit SdhB"/>
    <property type="match status" value="1"/>
</dbReference>
<dbReference type="PROSITE" id="PS51085">
    <property type="entry name" value="2FE2S_FER_2"/>
    <property type="match status" value="1"/>
</dbReference>
<dbReference type="PROSITE" id="PS50109">
    <property type="entry name" value="HIS_KIN"/>
    <property type="match status" value="1"/>
</dbReference>
<feature type="domain" description="2Fe-2S ferredoxin-type" evidence="34">
    <location>
        <begin position="1645"/>
        <end position="1736"/>
    </location>
</feature>
<keyword evidence="10" id="KW-0963">Cytoplasm</keyword>
<comment type="function">
    <text evidence="28">Iron-sulfur protein (IP) subunit of succinate dehydrogenase (SDH) that is involved in complex II of the mitochondrial electron transport chain and is responsible for transferring electrons from succinate to ubiquinone (coenzyme Q).</text>
</comment>
<evidence type="ECO:0000259" key="34">
    <source>
        <dbReference type="PROSITE" id="PS51085"/>
    </source>
</evidence>
<comment type="pathway">
    <text evidence="4 28">Carbohydrate metabolism; tricarboxylic acid cycle; fumarate from succinate (eukaryal route): step 1/1.</text>
</comment>
<dbReference type="InterPro" id="IPR012675">
    <property type="entry name" value="Beta-grasp_dom_sf"/>
</dbReference>
<keyword evidence="13" id="KW-0808">Transferase</keyword>
<dbReference type="InterPro" id="IPR025192">
    <property type="entry name" value="Succ_DH/fum_Rdtase_N"/>
</dbReference>
<evidence type="ECO:0000256" key="29">
    <source>
        <dbReference type="SAM" id="MobiDB-lite"/>
    </source>
</evidence>
<comment type="catalytic activity">
    <reaction evidence="1">
        <text>ATP + protein L-histidine = ADP + protein N-phospho-L-histidine.</text>
        <dbReference type="EC" id="2.7.13.3"/>
    </reaction>
</comment>
<comment type="cofactor">
    <cofactor evidence="28">
        <name>[2Fe-2S] cluster</name>
        <dbReference type="ChEBI" id="CHEBI:190135"/>
    </cofactor>
    <text evidence="28">Binds 1 [2Fe-2S] cluster.</text>
</comment>
<dbReference type="Gene3D" id="3.30.450.20">
    <property type="entry name" value="PAS domain"/>
    <property type="match status" value="2"/>
</dbReference>
<feature type="compositionally biased region" description="Low complexity" evidence="29">
    <location>
        <begin position="1447"/>
        <end position="1468"/>
    </location>
</feature>
<dbReference type="Pfam" id="PF08447">
    <property type="entry name" value="PAS_3"/>
    <property type="match status" value="1"/>
</dbReference>
<dbReference type="FunFam" id="1.10.287.130:FF:000002">
    <property type="entry name" value="Two-component osmosensing histidine kinase"/>
    <property type="match status" value="1"/>
</dbReference>
<evidence type="ECO:0000256" key="23">
    <source>
        <dbReference type="ARBA" id="ARBA00023014"/>
    </source>
</evidence>
<comment type="subcellular location">
    <subcellularLocation>
        <location evidence="3">Cytoplasm</location>
    </subcellularLocation>
    <subcellularLocation>
        <location evidence="2 28">Mitochondrion inner membrane</location>
        <topology evidence="2 28">Peripheral membrane protein</topology>
        <orientation evidence="2 28">Matrix side</orientation>
    </subcellularLocation>
</comment>
<dbReference type="Gene3D" id="1.10.1060.10">
    <property type="entry name" value="Alpha-helical ferredoxin"/>
    <property type="match status" value="1"/>
</dbReference>
<dbReference type="EMBL" id="PJQL01000310">
    <property type="protein sequence ID" value="RCH97075.1"/>
    <property type="molecule type" value="Genomic_DNA"/>
</dbReference>
<dbReference type="CDD" id="cd00082">
    <property type="entry name" value="HisKA"/>
    <property type="match status" value="1"/>
</dbReference>
<accession>A0A367K4L0</accession>
<dbReference type="NCBIfam" id="TIGR00384">
    <property type="entry name" value="dhsB"/>
    <property type="match status" value="1"/>
</dbReference>
<keyword evidence="15 28" id="KW-0479">Metal-binding</keyword>
<feature type="domain" description="4Fe-4S ferredoxin-type" evidence="35">
    <location>
        <begin position="1778"/>
        <end position="1808"/>
    </location>
</feature>
<evidence type="ECO:0000256" key="16">
    <source>
        <dbReference type="ARBA" id="ARBA00022741"/>
    </source>
</evidence>
<evidence type="ECO:0000259" key="31">
    <source>
        <dbReference type="PROSITE" id="PS50110"/>
    </source>
</evidence>
<feature type="domain" description="Response regulatory" evidence="31">
    <location>
        <begin position="1496"/>
        <end position="1621"/>
    </location>
</feature>
<dbReference type="SMART" id="SM00448">
    <property type="entry name" value="REC"/>
    <property type="match status" value="1"/>
</dbReference>
<dbReference type="InterPro" id="IPR000700">
    <property type="entry name" value="PAS-assoc_C"/>
</dbReference>
<dbReference type="FunFam" id="3.30.450.20:FF:000099">
    <property type="entry name" value="Sensory box sensor histidine kinase"/>
    <property type="match status" value="1"/>
</dbReference>
<dbReference type="SUPFAM" id="SSF54292">
    <property type="entry name" value="2Fe-2S ferredoxin-like"/>
    <property type="match status" value="1"/>
</dbReference>
<dbReference type="SUPFAM" id="SSF46548">
    <property type="entry name" value="alpha-helical ferredoxin"/>
    <property type="match status" value="1"/>
</dbReference>
<dbReference type="Gene3D" id="3.30.565.10">
    <property type="entry name" value="Histidine kinase-like ATPase, C-terminal domain"/>
    <property type="match status" value="1"/>
</dbReference>
<dbReference type="GO" id="GO:0009365">
    <property type="term" value="C:protein histidine kinase complex"/>
    <property type="evidence" value="ECO:0007669"/>
    <property type="project" value="UniProtKB-ARBA"/>
</dbReference>
<keyword evidence="21 28" id="KW-0408">Iron</keyword>
<feature type="domain" description="PAS" evidence="32">
    <location>
        <begin position="615"/>
        <end position="686"/>
    </location>
</feature>
<dbReference type="InterPro" id="IPR004489">
    <property type="entry name" value="Succ_DH/fum_Rdtase_Fe-S"/>
</dbReference>
<dbReference type="GO" id="GO:0006099">
    <property type="term" value="P:tricarboxylic acid cycle"/>
    <property type="evidence" value="ECO:0007669"/>
    <property type="project" value="UniProtKB-UniPathway"/>
</dbReference>
<dbReference type="SMART" id="SM00086">
    <property type="entry name" value="PAC"/>
    <property type="match status" value="2"/>
</dbReference>
<evidence type="ECO:0000256" key="11">
    <source>
        <dbReference type="ARBA" id="ARBA00022532"/>
    </source>
</evidence>
<feature type="compositionally biased region" description="Polar residues" evidence="29">
    <location>
        <begin position="519"/>
        <end position="538"/>
    </location>
</feature>
<dbReference type="CDD" id="cd16922">
    <property type="entry name" value="HATPase_EvgS-ArcB-TorS-like"/>
    <property type="match status" value="1"/>
</dbReference>
<feature type="domain" description="Histidine kinase" evidence="30">
    <location>
        <begin position="894"/>
        <end position="1117"/>
    </location>
</feature>
<evidence type="ECO:0000256" key="21">
    <source>
        <dbReference type="ARBA" id="ARBA00023004"/>
    </source>
</evidence>
<dbReference type="InterPro" id="IPR036010">
    <property type="entry name" value="2Fe-2S_ferredoxin-like_sf"/>
</dbReference>
<evidence type="ECO:0000256" key="3">
    <source>
        <dbReference type="ARBA" id="ARBA00004496"/>
    </source>
</evidence>
<dbReference type="InterPro" id="IPR000014">
    <property type="entry name" value="PAS"/>
</dbReference>
<evidence type="ECO:0000256" key="1">
    <source>
        <dbReference type="ARBA" id="ARBA00000085"/>
    </source>
</evidence>
<dbReference type="InterPro" id="IPR011006">
    <property type="entry name" value="CheY-like_superfamily"/>
</dbReference>
<protein>
    <recommendedName>
        <fullName evidence="7 28">Succinate dehydrogenase [ubiquinone] iron-sulfur subunit, mitochondrial</fullName>
        <ecNumber evidence="28">1.3.5.1</ecNumber>
    </recommendedName>
</protein>
<proteinExistence type="inferred from homology"/>
<evidence type="ECO:0000256" key="28">
    <source>
        <dbReference type="RuleBase" id="RU361237"/>
    </source>
</evidence>
<dbReference type="Pfam" id="PF13534">
    <property type="entry name" value="Fer4_17"/>
    <property type="match status" value="1"/>
</dbReference>
<comment type="caution">
    <text evidence="36">The sequence shown here is derived from an EMBL/GenBank/DDBJ whole genome shotgun (WGS) entry which is preliminary data.</text>
</comment>
<dbReference type="SUPFAM" id="SSF47384">
    <property type="entry name" value="Homodimeric domain of signal transducing histidine kinase"/>
    <property type="match status" value="1"/>
</dbReference>
<dbReference type="InterPro" id="IPR017896">
    <property type="entry name" value="4Fe4S_Fe-S-bd"/>
</dbReference>
<evidence type="ECO:0000256" key="2">
    <source>
        <dbReference type="ARBA" id="ARBA00004443"/>
    </source>
</evidence>
<feature type="compositionally biased region" description="Basic residues" evidence="29">
    <location>
        <begin position="562"/>
        <end position="585"/>
    </location>
</feature>
<dbReference type="Gene3D" id="3.40.50.2300">
    <property type="match status" value="1"/>
</dbReference>
<dbReference type="InterPro" id="IPR003594">
    <property type="entry name" value="HATPase_dom"/>
</dbReference>
<keyword evidence="8" id="KW-0813">Transport</keyword>
<evidence type="ECO:0000256" key="27">
    <source>
        <dbReference type="PROSITE-ProRule" id="PRU00169"/>
    </source>
</evidence>
<dbReference type="Pfam" id="PF13085">
    <property type="entry name" value="Fer2_3"/>
    <property type="match status" value="1"/>
</dbReference>
<dbReference type="EC" id="1.3.5.1" evidence="28"/>
<comment type="cofactor">
    <cofactor evidence="28">
        <name>[4Fe-4S] cluster</name>
        <dbReference type="ChEBI" id="CHEBI:49883"/>
    </cofactor>
    <text evidence="28">Binds 1 [4Fe-4S] cluster.</text>
</comment>
<dbReference type="PROSITE" id="PS00198">
    <property type="entry name" value="4FE4S_FER_1"/>
    <property type="match status" value="1"/>
</dbReference>
<dbReference type="InterPro" id="IPR001041">
    <property type="entry name" value="2Fe-2S_ferredoxin-type"/>
</dbReference>
<keyword evidence="24 28" id="KW-0003">3Fe-4S</keyword>
<dbReference type="InterPro" id="IPR001789">
    <property type="entry name" value="Sig_transdc_resp-reg_receiver"/>
</dbReference>